<organism evidence="3 4">
    <name type="scientific">Streptomyces calidiresistens</name>
    <dbReference type="NCBI Taxonomy" id="1485586"/>
    <lineage>
        <taxon>Bacteria</taxon>
        <taxon>Bacillati</taxon>
        <taxon>Actinomycetota</taxon>
        <taxon>Actinomycetes</taxon>
        <taxon>Kitasatosporales</taxon>
        <taxon>Streptomycetaceae</taxon>
        <taxon>Streptomyces</taxon>
    </lineage>
</organism>
<dbReference type="PANTHER" id="PTHR43245">
    <property type="entry name" value="BIFUNCTIONAL POLYMYXIN RESISTANCE PROTEIN ARNA"/>
    <property type="match status" value="1"/>
</dbReference>
<reference evidence="4" key="1">
    <citation type="submission" date="2019-10" db="EMBL/GenBank/DDBJ databases">
        <title>Streptomyces sp. nov., a novel actinobacterium isolated from alkaline environment.</title>
        <authorList>
            <person name="Golinska P."/>
        </authorList>
    </citation>
    <scope>NUCLEOTIDE SEQUENCE [LARGE SCALE GENOMIC DNA]</scope>
    <source>
        <strain evidence="4">DSM 42108</strain>
    </source>
</reference>
<dbReference type="InterPro" id="IPR001509">
    <property type="entry name" value="Epimerase_deHydtase"/>
</dbReference>
<evidence type="ECO:0000256" key="1">
    <source>
        <dbReference type="SAM" id="MobiDB-lite"/>
    </source>
</evidence>
<gene>
    <name evidence="3" type="ORF">FOE67_15405</name>
</gene>
<dbReference type="PANTHER" id="PTHR43245:SF13">
    <property type="entry name" value="UDP-D-APIOSE_UDP-D-XYLOSE SYNTHASE 2"/>
    <property type="match status" value="1"/>
</dbReference>
<dbReference type="Gene3D" id="3.40.50.720">
    <property type="entry name" value="NAD(P)-binding Rossmann-like Domain"/>
    <property type="match status" value="1"/>
</dbReference>
<dbReference type="Proteomes" id="UP000530234">
    <property type="component" value="Unassembled WGS sequence"/>
</dbReference>
<sequence length="340" mass="36510">MRLLVLGGTEFVGRALAEDGAARGWDVTVFNRGTRPAPEGVRTLRGDRLAPEGGLAALADGEWDIVADTWIGAPRAVRDAARLLEPRVGRYVYVSSRSVYAPPPVAGMTEDSPTVEASPDAESVDYFADKRGGELAALREFGDRALLARAGLILGPHENIGRLPWWLRRMERGGPVLAPGPPDLPMQWIDVRDLAAWCLDAAERGLEGAYDTVSASGHTTTEEFLEACRAAVDSDAELVWAEPETVLAADIDPFTELPMWIPPGELHDMLYRSDTSRALSAGLRCRPVTETVADTLAWLRGLPADADPLGIPHPASSGVRRPGVPAEKEEAALRAARATG</sequence>
<evidence type="ECO:0000313" key="3">
    <source>
        <dbReference type="EMBL" id="MBB0230864.1"/>
    </source>
</evidence>
<feature type="domain" description="NAD-dependent epimerase/dehydratase" evidence="2">
    <location>
        <begin position="72"/>
        <end position="204"/>
    </location>
</feature>
<dbReference type="InterPro" id="IPR050177">
    <property type="entry name" value="Lipid_A_modif_metabolic_enz"/>
</dbReference>
<dbReference type="InterPro" id="IPR036291">
    <property type="entry name" value="NAD(P)-bd_dom_sf"/>
</dbReference>
<dbReference type="EMBL" id="VKHS01000367">
    <property type="protein sequence ID" value="MBB0230864.1"/>
    <property type="molecule type" value="Genomic_DNA"/>
</dbReference>
<dbReference type="SUPFAM" id="SSF51735">
    <property type="entry name" value="NAD(P)-binding Rossmann-fold domains"/>
    <property type="match status" value="1"/>
</dbReference>
<protein>
    <submittedName>
        <fullName evidence="3">NAD-dependent epimerase/dehydratase family protein</fullName>
    </submittedName>
</protein>
<comment type="caution">
    <text evidence="3">The sequence shown here is derived from an EMBL/GenBank/DDBJ whole genome shotgun (WGS) entry which is preliminary data.</text>
</comment>
<dbReference type="Pfam" id="PF01370">
    <property type="entry name" value="Epimerase"/>
    <property type="match status" value="1"/>
</dbReference>
<accession>A0A7W3T4N2</accession>
<dbReference type="RefSeq" id="WP_182664695.1">
    <property type="nucleotide sequence ID" value="NZ_VKHS01000367.1"/>
</dbReference>
<name>A0A7W3T4N2_9ACTN</name>
<feature type="region of interest" description="Disordered" evidence="1">
    <location>
        <begin position="313"/>
        <end position="340"/>
    </location>
</feature>
<evidence type="ECO:0000259" key="2">
    <source>
        <dbReference type="Pfam" id="PF01370"/>
    </source>
</evidence>
<keyword evidence="4" id="KW-1185">Reference proteome</keyword>
<proteinExistence type="predicted"/>
<dbReference type="AlphaFoldDB" id="A0A7W3T4N2"/>
<evidence type="ECO:0000313" key="4">
    <source>
        <dbReference type="Proteomes" id="UP000530234"/>
    </source>
</evidence>